<evidence type="ECO:0000313" key="6">
    <source>
        <dbReference type="RefSeq" id="XP_016694037.1"/>
    </source>
</evidence>
<gene>
    <name evidence="6 7" type="primary">LOC107910633</name>
</gene>
<comment type="subcellular location">
    <subcellularLocation>
        <location evidence="1">Endoplasmic reticulum</location>
    </subcellularLocation>
</comment>
<reference evidence="5" key="1">
    <citation type="journal article" date="2020" name="Nat. Genet.">
        <title>Genomic diversifications of five Gossypium allopolyploid species and their impact on cotton improvement.</title>
        <authorList>
            <person name="Chen Z.J."/>
            <person name="Sreedasyam A."/>
            <person name="Ando A."/>
            <person name="Song Q."/>
            <person name="De Santiago L.M."/>
            <person name="Hulse-Kemp A.M."/>
            <person name="Ding M."/>
            <person name="Ye W."/>
            <person name="Kirkbride R.C."/>
            <person name="Jenkins J."/>
            <person name="Plott C."/>
            <person name="Lovell J."/>
            <person name="Lin Y.M."/>
            <person name="Vaughn R."/>
            <person name="Liu B."/>
            <person name="Simpson S."/>
            <person name="Scheffler B.E."/>
            <person name="Wen L."/>
            <person name="Saski C.A."/>
            <person name="Grover C.E."/>
            <person name="Hu G."/>
            <person name="Conover J.L."/>
            <person name="Carlson J.W."/>
            <person name="Shu S."/>
            <person name="Boston L.B."/>
            <person name="Williams M."/>
            <person name="Peterson D.G."/>
            <person name="McGee K."/>
            <person name="Jones D.C."/>
            <person name="Wendel J.F."/>
            <person name="Stelly D.M."/>
            <person name="Grimwood J."/>
            <person name="Schmutz J."/>
        </authorList>
    </citation>
    <scope>NUCLEOTIDE SEQUENCE [LARGE SCALE GENOMIC DNA]</scope>
    <source>
        <strain evidence="5">cv. TM-1</strain>
    </source>
</reference>
<keyword evidence="7" id="KW-0689">Ribosomal protein</keyword>
<protein>
    <submittedName>
        <fullName evidence="7">40S ribosomal protein S4 isoform X1</fullName>
    </submittedName>
    <submittedName>
        <fullName evidence="6">40S ribosomal protein S4-like isoform X1</fullName>
    </submittedName>
</protein>
<organism evidence="5 6">
    <name type="scientific">Gossypium hirsutum</name>
    <name type="common">Upland cotton</name>
    <name type="synonym">Gossypium mexicanum</name>
    <dbReference type="NCBI Taxonomy" id="3635"/>
    <lineage>
        <taxon>Eukaryota</taxon>
        <taxon>Viridiplantae</taxon>
        <taxon>Streptophyta</taxon>
        <taxon>Embryophyta</taxon>
        <taxon>Tracheophyta</taxon>
        <taxon>Spermatophyta</taxon>
        <taxon>Magnoliopsida</taxon>
        <taxon>eudicotyledons</taxon>
        <taxon>Gunneridae</taxon>
        <taxon>Pentapetalae</taxon>
        <taxon>rosids</taxon>
        <taxon>malvids</taxon>
        <taxon>Malvales</taxon>
        <taxon>Malvaceae</taxon>
        <taxon>Malvoideae</taxon>
        <taxon>Gossypium</taxon>
    </lineage>
</organism>
<evidence type="ECO:0000256" key="3">
    <source>
        <dbReference type="SAM" id="Phobius"/>
    </source>
</evidence>
<keyword evidence="3" id="KW-0812">Transmembrane</keyword>
<dbReference type="GeneID" id="107910633"/>
<dbReference type="PaxDb" id="3635-A0A1U8JUS5"/>
<dbReference type="KEGG" id="ghi:107910633"/>
<dbReference type="RefSeq" id="XP_040944666.1">
    <property type="nucleotide sequence ID" value="XM_041088732.1"/>
</dbReference>
<evidence type="ECO:0000313" key="5">
    <source>
        <dbReference type="Proteomes" id="UP000818029"/>
    </source>
</evidence>
<evidence type="ECO:0000256" key="2">
    <source>
        <dbReference type="ARBA" id="ARBA00022824"/>
    </source>
</evidence>
<dbReference type="GO" id="GO:0005840">
    <property type="term" value="C:ribosome"/>
    <property type="evidence" value="ECO:0007669"/>
    <property type="project" value="UniProtKB-KW"/>
</dbReference>
<evidence type="ECO:0000256" key="1">
    <source>
        <dbReference type="ARBA" id="ARBA00004240"/>
    </source>
</evidence>
<name>A0A1U8JUS5_GOSHI</name>
<dbReference type="STRING" id="3635.A0A1U8JUS5"/>
<dbReference type="InterPro" id="IPR013843">
    <property type="entry name" value="Ribosomal_eS4_N"/>
</dbReference>
<dbReference type="GO" id="GO:0008235">
    <property type="term" value="F:metalloexopeptidase activity"/>
    <property type="evidence" value="ECO:0007669"/>
    <property type="project" value="InterPro"/>
</dbReference>
<keyword evidence="7" id="KW-0687">Ribonucleoprotein</keyword>
<dbReference type="AlphaFoldDB" id="A0A1U8JUS5"/>
<keyword evidence="2" id="KW-0256">Endoplasmic reticulum</keyword>
<dbReference type="OrthoDB" id="76293at2759"/>
<dbReference type="Proteomes" id="UP000818029">
    <property type="component" value="Chromosome D02"/>
</dbReference>
<dbReference type="PANTHER" id="PTHR12147:SF22">
    <property type="entry name" value="ENDOPLASMIC RETICULUM METALLOPEPTIDASE 1"/>
    <property type="match status" value="1"/>
</dbReference>
<evidence type="ECO:0000259" key="4">
    <source>
        <dbReference type="Pfam" id="PF08071"/>
    </source>
</evidence>
<dbReference type="PANTHER" id="PTHR12147">
    <property type="entry name" value="METALLOPEPTIDASE M28 FAMILY MEMBER"/>
    <property type="match status" value="1"/>
</dbReference>
<dbReference type="InterPro" id="IPR045175">
    <property type="entry name" value="M28_fam"/>
</dbReference>
<keyword evidence="3" id="KW-1133">Transmembrane helix</keyword>
<evidence type="ECO:0000313" key="7">
    <source>
        <dbReference type="RefSeq" id="XP_040944666.1"/>
    </source>
</evidence>
<dbReference type="GO" id="GO:0006508">
    <property type="term" value="P:proteolysis"/>
    <property type="evidence" value="ECO:0000318"/>
    <property type="project" value="GO_Central"/>
</dbReference>
<keyword evidence="3" id="KW-0472">Membrane</keyword>
<dbReference type="Pfam" id="PF08071">
    <property type="entry name" value="RS4NT"/>
    <property type="match status" value="1"/>
</dbReference>
<sequence length="222" mass="24833">MRARELKKHLKRLNALRHWMLEKLGGAFICCFPELSFGFLTSPMLLHFNFVFIVFVNAGAKAIIWTPQVEGMVATYSHSAKQTKVCFDIQRSDFYSYAKACYGRCGKGAHGFMRTHKWRDSIGAFINVEASGTGGLGRYKSMLLFFVSLGHLVCKSGPGSWPSSVYAQLAIYPMAHSAAQMGVGEYDQRANIRYADSQPSSGFLDTQHFAQPNMTRTFKPTC</sequence>
<accession>A0A1U8JUS5</accession>
<proteinExistence type="predicted"/>
<reference evidence="6" key="2">
    <citation type="submission" date="2025-04" db="UniProtKB">
        <authorList>
            <consortium name="RefSeq"/>
        </authorList>
    </citation>
    <scope>IDENTIFICATION</scope>
    <source>
        <tissue evidence="6">Leaf</tissue>
    </source>
</reference>
<dbReference type="GO" id="GO:0005783">
    <property type="term" value="C:endoplasmic reticulum"/>
    <property type="evidence" value="ECO:0007669"/>
    <property type="project" value="UniProtKB-SubCell"/>
</dbReference>
<keyword evidence="5" id="KW-1185">Reference proteome</keyword>
<feature type="transmembrane region" description="Helical" evidence="3">
    <location>
        <begin position="21"/>
        <end position="40"/>
    </location>
</feature>
<feature type="domain" description="Small ribosomal subunit protein eS4 N-terminal" evidence="4">
    <location>
        <begin position="7"/>
        <end position="29"/>
    </location>
</feature>
<dbReference type="RefSeq" id="XP_016694037.1">
    <property type="nucleotide sequence ID" value="XM_016838548.1"/>
</dbReference>